<evidence type="ECO:0000313" key="3">
    <source>
        <dbReference type="Proteomes" id="UP000325081"/>
    </source>
</evidence>
<sequence>MLTAITQATYPGFSRGSILEHKRSNAATYHGIAARKNPIINLQQNLQEPAEANATARKAMFSYRSSFCNTINCTDFYLGKPKKPTGQLGSREHNTETVAGRRKLQAAGQAGESQSQSSAGGWRRPGMSRMAAAAEEVAARGGDDGPPFYPRS</sequence>
<name>A0A5A7PMT0_STRAF</name>
<gene>
    <name evidence="2" type="ORF">STAS_09760</name>
</gene>
<dbReference type="AlphaFoldDB" id="A0A5A7PMT0"/>
<feature type="compositionally biased region" description="Low complexity" evidence="1">
    <location>
        <begin position="105"/>
        <end position="121"/>
    </location>
</feature>
<organism evidence="2 3">
    <name type="scientific">Striga asiatica</name>
    <name type="common">Asiatic witchweed</name>
    <name type="synonym">Buchnera asiatica</name>
    <dbReference type="NCBI Taxonomy" id="4170"/>
    <lineage>
        <taxon>Eukaryota</taxon>
        <taxon>Viridiplantae</taxon>
        <taxon>Streptophyta</taxon>
        <taxon>Embryophyta</taxon>
        <taxon>Tracheophyta</taxon>
        <taxon>Spermatophyta</taxon>
        <taxon>Magnoliopsida</taxon>
        <taxon>eudicotyledons</taxon>
        <taxon>Gunneridae</taxon>
        <taxon>Pentapetalae</taxon>
        <taxon>asterids</taxon>
        <taxon>lamiids</taxon>
        <taxon>Lamiales</taxon>
        <taxon>Orobanchaceae</taxon>
        <taxon>Buchnereae</taxon>
        <taxon>Striga</taxon>
    </lineage>
</organism>
<dbReference type="Proteomes" id="UP000325081">
    <property type="component" value="Unassembled WGS sequence"/>
</dbReference>
<dbReference type="EMBL" id="BKCP01004750">
    <property type="protein sequence ID" value="GER33617.1"/>
    <property type="molecule type" value="Genomic_DNA"/>
</dbReference>
<evidence type="ECO:0000256" key="1">
    <source>
        <dbReference type="SAM" id="MobiDB-lite"/>
    </source>
</evidence>
<reference evidence="3" key="1">
    <citation type="journal article" date="2019" name="Curr. Biol.">
        <title>Genome Sequence of Striga asiatica Provides Insight into the Evolution of Plant Parasitism.</title>
        <authorList>
            <person name="Yoshida S."/>
            <person name="Kim S."/>
            <person name="Wafula E.K."/>
            <person name="Tanskanen J."/>
            <person name="Kim Y.M."/>
            <person name="Honaas L."/>
            <person name="Yang Z."/>
            <person name="Spallek T."/>
            <person name="Conn C.E."/>
            <person name="Ichihashi Y."/>
            <person name="Cheong K."/>
            <person name="Cui S."/>
            <person name="Der J.P."/>
            <person name="Gundlach H."/>
            <person name="Jiao Y."/>
            <person name="Hori C."/>
            <person name="Ishida J.K."/>
            <person name="Kasahara H."/>
            <person name="Kiba T."/>
            <person name="Kim M.S."/>
            <person name="Koo N."/>
            <person name="Laohavisit A."/>
            <person name="Lee Y.H."/>
            <person name="Lumba S."/>
            <person name="McCourt P."/>
            <person name="Mortimer J.C."/>
            <person name="Mutuku J.M."/>
            <person name="Nomura T."/>
            <person name="Sasaki-Sekimoto Y."/>
            <person name="Seto Y."/>
            <person name="Wang Y."/>
            <person name="Wakatake T."/>
            <person name="Sakakibara H."/>
            <person name="Demura T."/>
            <person name="Yamaguchi S."/>
            <person name="Yoneyama K."/>
            <person name="Manabe R.I."/>
            <person name="Nelson D.C."/>
            <person name="Schulman A.H."/>
            <person name="Timko M.P."/>
            <person name="dePamphilis C.W."/>
            <person name="Choi D."/>
            <person name="Shirasu K."/>
        </authorList>
    </citation>
    <scope>NUCLEOTIDE SEQUENCE [LARGE SCALE GENOMIC DNA]</scope>
    <source>
        <strain evidence="3">cv. UVA1</strain>
    </source>
</reference>
<feature type="region of interest" description="Disordered" evidence="1">
    <location>
        <begin position="79"/>
        <end position="152"/>
    </location>
</feature>
<proteinExistence type="predicted"/>
<accession>A0A5A7PMT0</accession>
<protein>
    <submittedName>
        <fullName evidence="2">Peptidase S24/S26A/S26B/S26C family protein</fullName>
    </submittedName>
</protein>
<evidence type="ECO:0000313" key="2">
    <source>
        <dbReference type="EMBL" id="GER33617.1"/>
    </source>
</evidence>
<comment type="caution">
    <text evidence="2">The sequence shown here is derived from an EMBL/GenBank/DDBJ whole genome shotgun (WGS) entry which is preliminary data.</text>
</comment>
<keyword evidence="3" id="KW-1185">Reference proteome</keyword>